<dbReference type="PROSITE" id="PS01081">
    <property type="entry name" value="HTH_TETR_1"/>
    <property type="match status" value="1"/>
</dbReference>
<protein>
    <submittedName>
        <fullName evidence="6">TetR/AcrR family transcriptional regulator</fullName>
    </submittedName>
</protein>
<dbReference type="Pfam" id="PF00440">
    <property type="entry name" value="TetR_N"/>
    <property type="match status" value="1"/>
</dbReference>
<dbReference type="InterPro" id="IPR023772">
    <property type="entry name" value="DNA-bd_HTH_TetR-type_CS"/>
</dbReference>
<evidence type="ECO:0000256" key="4">
    <source>
        <dbReference type="PROSITE-ProRule" id="PRU00335"/>
    </source>
</evidence>
<name>A0A8J6TAT1_9BACT</name>
<evidence type="ECO:0000256" key="3">
    <source>
        <dbReference type="ARBA" id="ARBA00023163"/>
    </source>
</evidence>
<dbReference type="Gene3D" id="1.10.10.60">
    <property type="entry name" value="Homeodomain-like"/>
    <property type="match status" value="1"/>
</dbReference>
<dbReference type="InterPro" id="IPR001647">
    <property type="entry name" value="HTH_TetR"/>
</dbReference>
<evidence type="ECO:0000256" key="2">
    <source>
        <dbReference type="ARBA" id="ARBA00023125"/>
    </source>
</evidence>
<evidence type="ECO:0000313" key="6">
    <source>
        <dbReference type="EMBL" id="MBC8209288.1"/>
    </source>
</evidence>
<proteinExistence type="predicted"/>
<dbReference type="PANTHER" id="PTHR47506:SF6">
    <property type="entry name" value="HTH-TYPE TRANSCRIPTIONAL REPRESSOR NEMR"/>
    <property type="match status" value="1"/>
</dbReference>
<dbReference type="Proteomes" id="UP000599024">
    <property type="component" value="Unassembled WGS sequence"/>
</dbReference>
<dbReference type="SUPFAM" id="SSF46689">
    <property type="entry name" value="Homeodomain-like"/>
    <property type="match status" value="1"/>
</dbReference>
<dbReference type="InterPro" id="IPR009057">
    <property type="entry name" value="Homeodomain-like_sf"/>
</dbReference>
<accession>A0A8J6TAT1</accession>
<comment type="caution">
    <text evidence="6">The sequence shown here is derived from an EMBL/GenBank/DDBJ whole genome shotgun (WGS) entry which is preliminary data.</text>
</comment>
<dbReference type="EMBL" id="JACNLK010000088">
    <property type="protein sequence ID" value="MBC8209288.1"/>
    <property type="molecule type" value="Genomic_DNA"/>
</dbReference>
<dbReference type="Gene3D" id="1.10.357.10">
    <property type="entry name" value="Tetracycline Repressor, domain 2"/>
    <property type="match status" value="1"/>
</dbReference>
<feature type="domain" description="HTH tetR-type" evidence="5">
    <location>
        <begin position="1"/>
        <end position="61"/>
    </location>
</feature>
<evidence type="ECO:0000313" key="7">
    <source>
        <dbReference type="Proteomes" id="UP000599024"/>
    </source>
</evidence>
<gene>
    <name evidence="6" type="ORF">H8E79_09010</name>
</gene>
<dbReference type="SUPFAM" id="SSF48498">
    <property type="entry name" value="Tetracyclin repressor-like, C-terminal domain"/>
    <property type="match status" value="1"/>
</dbReference>
<dbReference type="PRINTS" id="PR00455">
    <property type="entry name" value="HTHTETR"/>
</dbReference>
<dbReference type="InterPro" id="IPR036271">
    <property type="entry name" value="Tet_transcr_reg_TetR-rel_C_sf"/>
</dbReference>
<dbReference type="PANTHER" id="PTHR47506">
    <property type="entry name" value="TRANSCRIPTIONAL REGULATORY PROTEIN"/>
    <property type="match status" value="1"/>
</dbReference>
<organism evidence="6 7">
    <name type="scientific">Candidatus Desulfatifera sulfidica</name>
    <dbReference type="NCBI Taxonomy" id="2841691"/>
    <lineage>
        <taxon>Bacteria</taxon>
        <taxon>Pseudomonadati</taxon>
        <taxon>Thermodesulfobacteriota</taxon>
        <taxon>Desulfobulbia</taxon>
        <taxon>Desulfobulbales</taxon>
        <taxon>Desulfobulbaceae</taxon>
        <taxon>Candidatus Desulfatifera</taxon>
    </lineage>
</organism>
<evidence type="ECO:0000256" key="1">
    <source>
        <dbReference type="ARBA" id="ARBA00023015"/>
    </source>
</evidence>
<keyword evidence="2 4" id="KW-0238">DNA-binding</keyword>
<sequence length="192" mass="22136">MTRKEAILLVATQLFSIQGYRTTSMGEIAKAAGVADGTIFYHFKTKEELFLAVLEHFKEEIISEFSIIEENDTYKSGLEKIEALLSFYIYLANRLEDRFLLLHRHFPYTLAEDNPACWNHLEEIYNTLIGVFEQAILQGQADGSIDELPARKMAMIIFTLVDGMVRLNTYNIYHTGPLYNELITSCHRMLKK</sequence>
<feature type="DNA-binding region" description="H-T-H motif" evidence="4">
    <location>
        <begin position="24"/>
        <end position="43"/>
    </location>
</feature>
<keyword evidence="3" id="KW-0804">Transcription</keyword>
<dbReference type="PROSITE" id="PS50977">
    <property type="entry name" value="HTH_TETR_2"/>
    <property type="match status" value="1"/>
</dbReference>
<dbReference type="AlphaFoldDB" id="A0A8J6TAT1"/>
<reference evidence="6 7" key="1">
    <citation type="submission" date="2020-08" db="EMBL/GenBank/DDBJ databases">
        <title>Bridging the membrane lipid divide: bacteria of the FCB group superphylum have the potential to synthesize archaeal ether lipids.</title>
        <authorList>
            <person name="Villanueva L."/>
            <person name="Von Meijenfeldt F.A.B."/>
            <person name="Westbye A.B."/>
            <person name="Yadav S."/>
            <person name="Hopmans E.C."/>
            <person name="Dutilh B.E."/>
            <person name="Sinninghe Damste J.S."/>
        </authorList>
    </citation>
    <scope>NUCLEOTIDE SEQUENCE [LARGE SCALE GENOMIC DNA]</scope>
    <source>
        <strain evidence="6">NIOZ-UU81</strain>
    </source>
</reference>
<evidence type="ECO:0000259" key="5">
    <source>
        <dbReference type="PROSITE" id="PS50977"/>
    </source>
</evidence>
<dbReference type="GO" id="GO:0003677">
    <property type="term" value="F:DNA binding"/>
    <property type="evidence" value="ECO:0007669"/>
    <property type="project" value="UniProtKB-UniRule"/>
</dbReference>
<keyword evidence="1" id="KW-0805">Transcription regulation</keyword>